<organism evidence="7 8">
    <name type="scientific">Cellulomonas bogoriensis 69B4 = DSM 16987</name>
    <dbReference type="NCBI Taxonomy" id="1386082"/>
    <lineage>
        <taxon>Bacteria</taxon>
        <taxon>Bacillati</taxon>
        <taxon>Actinomycetota</taxon>
        <taxon>Actinomycetes</taxon>
        <taxon>Micrococcales</taxon>
        <taxon>Cellulomonadaceae</taxon>
        <taxon>Cellulomonas</taxon>
    </lineage>
</organism>
<evidence type="ECO:0000313" key="7">
    <source>
        <dbReference type="EMBL" id="KGM09042.1"/>
    </source>
</evidence>
<keyword evidence="3 5" id="KW-0949">S-adenosyl-L-methionine</keyword>
<dbReference type="Proteomes" id="UP000054314">
    <property type="component" value="Unassembled WGS sequence"/>
</dbReference>
<keyword evidence="2 5" id="KW-0808">Transferase</keyword>
<keyword evidence="1 5" id="KW-0489">Methyltransferase</keyword>
<keyword evidence="8" id="KW-1185">Reference proteome</keyword>
<dbReference type="GO" id="GO:0003723">
    <property type="term" value="F:RNA binding"/>
    <property type="evidence" value="ECO:0007669"/>
    <property type="project" value="UniProtKB-UniRule"/>
</dbReference>
<feature type="non-terminal residue" evidence="7">
    <location>
        <position position="1"/>
    </location>
</feature>
<evidence type="ECO:0000256" key="2">
    <source>
        <dbReference type="ARBA" id="ARBA00022679"/>
    </source>
</evidence>
<sequence>ATVVANELQPHRVDLVRASVRGVPDGTVQVRQGDGRSVGEDEPQLYDRVLVDAPCTGLGALRRRPEARWRRRAADVGPLSDLQRELLTSAIDASRVGGVVAYVTCSPHVAETALVVRDVVRRRGGAEVLDARDPVRAVAGPDIPLGAGPHVQLWPHVHGTDAMFVALLRRTDDR</sequence>
<evidence type="ECO:0000256" key="3">
    <source>
        <dbReference type="ARBA" id="ARBA00022691"/>
    </source>
</evidence>
<dbReference type="PRINTS" id="PR02008">
    <property type="entry name" value="RCMTFAMILY"/>
</dbReference>
<evidence type="ECO:0000256" key="5">
    <source>
        <dbReference type="PROSITE-ProRule" id="PRU01023"/>
    </source>
</evidence>
<dbReference type="InterPro" id="IPR023267">
    <property type="entry name" value="RCMT"/>
</dbReference>
<keyword evidence="4 5" id="KW-0694">RNA-binding</keyword>
<dbReference type="InterPro" id="IPR049560">
    <property type="entry name" value="MeTrfase_RsmB-F_NOP2_cat"/>
</dbReference>
<dbReference type="InterPro" id="IPR001678">
    <property type="entry name" value="MeTrfase_RsmB-F_NOP2_dom"/>
</dbReference>
<dbReference type="Gene3D" id="3.40.50.150">
    <property type="entry name" value="Vaccinia Virus protein VP39"/>
    <property type="match status" value="1"/>
</dbReference>
<gene>
    <name evidence="7" type="ORF">N869_08555</name>
</gene>
<dbReference type="SUPFAM" id="SSF53335">
    <property type="entry name" value="S-adenosyl-L-methionine-dependent methyltransferases"/>
    <property type="match status" value="1"/>
</dbReference>
<proteinExistence type="inferred from homology"/>
<evidence type="ECO:0000256" key="1">
    <source>
        <dbReference type="ARBA" id="ARBA00022603"/>
    </source>
</evidence>
<dbReference type="PANTHER" id="PTHR22807:SF53">
    <property type="entry name" value="RIBOSOMAL RNA SMALL SUBUNIT METHYLTRANSFERASE B-RELATED"/>
    <property type="match status" value="1"/>
</dbReference>
<comment type="caution">
    <text evidence="5">Lacks conserved residue(s) required for the propagation of feature annotation.</text>
</comment>
<evidence type="ECO:0000313" key="8">
    <source>
        <dbReference type="Proteomes" id="UP000054314"/>
    </source>
</evidence>
<reference evidence="7 8" key="1">
    <citation type="submission" date="2013-08" db="EMBL/GenBank/DDBJ databases">
        <title>Genome sequencing of Cellulomonas bogoriensis 69B4.</title>
        <authorList>
            <person name="Chen F."/>
            <person name="Li Y."/>
            <person name="Wang G."/>
        </authorList>
    </citation>
    <scope>NUCLEOTIDE SEQUENCE [LARGE SCALE GENOMIC DNA]</scope>
    <source>
        <strain evidence="7 8">69B4</strain>
    </source>
</reference>
<accession>A0A0A0BMV5</accession>
<protein>
    <recommendedName>
        <fullName evidence="6">SAM-dependent MTase RsmB/NOP-type domain-containing protein</fullName>
    </recommendedName>
</protein>
<feature type="active site" description="Nucleophile" evidence="5">
    <location>
        <position position="105"/>
    </location>
</feature>
<dbReference type="Pfam" id="PF01189">
    <property type="entry name" value="Methyltr_RsmB-F"/>
    <property type="match status" value="1"/>
</dbReference>
<dbReference type="PROSITE" id="PS51686">
    <property type="entry name" value="SAM_MT_RSMB_NOP"/>
    <property type="match status" value="1"/>
</dbReference>
<evidence type="ECO:0000259" key="6">
    <source>
        <dbReference type="PROSITE" id="PS51686"/>
    </source>
</evidence>
<feature type="domain" description="SAM-dependent MTase RsmB/NOP-type" evidence="6">
    <location>
        <begin position="1"/>
        <end position="171"/>
    </location>
</feature>
<evidence type="ECO:0000256" key="4">
    <source>
        <dbReference type="ARBA" id="ARBA00022884"/>
    </source>
</evidence>
<dbReference type="GO" id="GO:0008173">
    <property type="term" value="F:RNA methyltransferase activity"/>
    <property type="evidence" value="ECO:0007669"/>
    <property type="project" value="InterPro"/>
</dbReference>
<dbReference type="EMBL" id="AXCZ01000221">
    <property type="protein sequence ID" value="KGM09042.1"/>
    <property type="molecule type" value="Genomic_DNA"/>
</dbReference>
<dbReference type="GO" id="GO:0001510">
    <property type="term" value="P:RNA methylation"/>
    <property type="evidence" value="ECO:0007669"/>
    <property type="project" value="InterPro"/>
</dbReference>
<dbReference type="InterPro" id="IPR029063">
    <property type="entry name" value="SAM-dependent_MTases_sf"/>
</dbReference>
<feature type="binding site" evidence="5">
    <location>
        <position position="34"/>
    </location>
    <ligand>
        <name>S-adenosyl-L-methionine</name>
        <dbReference type="ChEBI" id="CHEBI:59789"/>
    </ligand>
</feature>
<name>A0A0A0BMV5_9CELL</name>
<dbReference type="AlphaFoldDB" id="A0A0A0BMV5"/>
<feature type="binding site" evidence="5">
    <location>
        <position position="52"/>
    </location>
    <ligand>
        <name>S-adenosyl-L-methionine</name>
        <dbReference type="ChEBI" id="CHEBI:59789"/>
    </ligand>
</feature>
<dbReference type="PANTHER" id="PTHR22807">
    <property type="entry name" value="NOP2 YEAST -RELATED NOL1/NOP2/FMU SUN DOMAIN-CONTAINING"/>
    <property type="match status" value="1"/>
</dbReference>
<feature type="binding site" evidence="5">
    <location>
        <position position="7"/>
    </location>
    <ligand>
        <name>S-adenosyl-L-methionine</name>
        <dbReference type="ChEBI" id="CHEBI:59789"/>
    </ligand>
</feature>
<comment type="caution">
    <text evidence="7">The sequence shown here is derived from an EMBL/GenBank/DDBJ whole genome shotgun (WGS) entry which is preliminary data.</text>
</comment>
<comment type="similarity">
    <text evidence="5">Belongs to the class I-like SAM-binding methyltransferase superfamily. RsmB/NOP family.</text>
</comment>